<dbReference type="SUPFAM" id="SSF47616">
    <property type="entry name" value="GST C-terminal domain-like"/>
    <property type="match status" value="1"/>
</dbReference>
<evidence type="ECO:0000259" key="6">
    <source>
        <dbReference type="PROSITE" id="PS50405"/>
    </source>
</evidence>
<feature type="transmembrane region" description="Helical" evidence="5">
    <location>
        <begin position="234"/>
        <end position="258"/>
    </location>
</feature>
<comment type="caution">
    <text evidence="8">The sequence shown here is derived from an EMBL/GenBank/DDBJ whole genome shotgun (WGS) entry which is preliminary data.</text>
</comment>
<organism evidence="8 9">
    <name type="scientific">Aspergillus awamori</name>
    <name type="common">Black koji mold</name>
    <dbReference type="NCBI Taxonomy" id="105351"/>
    <lineage>
        <taxon>Eukaryota</taxon>
        <taxon>Fungi</taxon>
        <taxon>Dikarya</taxon>
        <taxon>Ascomycota</taxon>
        <taxon>Pezizomycotina</taxon>
        <taxon>Eurotiomycetes</taxon>
        <taxon>Eurotiomycetidae</taxon>
        <taxon>Eurotiales</taxon>
        <taxon>Aspergillaceae</taxon>
        <taxon>Aspergillus</taxon>
    </lineage>
</organism>
<dbReference type="FunFam" id="1.20.1250.20:FF:000011">
    <property type="entry name" value="MFS multidrug transporter, putative"/>
    <property type="match status" value="1"/>
</dbReference>
<dbReference type="SFLD" id="SFLDG01206">
    <property type="entry name" value="Xi.1"/>
    <property type="match status" value="1"/>
</dbReference>
<evidence type="ECO:0000256" key="4">
    <source>
        <dbReference type="ARBA" id="ARBA00023136"/>
    </source>
</evidence>
<feature type="domain" description="Major facilitator superfamily (MFS) profile" evidence="7">
    <location>
        <begin position="109"/>
        <end position="587"/>
    </location>
</feature>
<proteinExistence type="predicted"/>
<dbReference type="GO" id="GO:0015244">
    <property type="term" value="F:fluconazole transmembrane transporter activity"/>
    <property type="evidence" value="ECO:0007669"/>
    <property type="project" value="TreeGrafter"/>
</dbReference>
<dbReference type="GO" id="GO:0005886">
    <property type="term" value="C:plasma membrane"/>
    <property type="evidence" value="ECO:0007669"/>
    <property type="project" value="TreeGrafter"/>
</dbReference>
<dbReference type="CDD" id="cd03190">
    <property type="entry name" value="GST_C_Omega_like"/>
    <property type="match status" value="1"/>
</dbReference>
<name>A0A401KPT1_ASPAW</name>
<feature type="transmembrane region" description="Helical" evidence="5">
    <location>
        <begin position="343"/>
        <end position="362"/>
    </location>
</feature>
<feature type="transmembrane region" description="Helical" evidence="5">
    <location>
        <begin position="423"/>
        <end position="442"/>
    </location>
</feature>
<comment type="subcellular location">
    <subcellularLocation>
        <location evidence="1">Membrane</location>
        <topology evidence="1">Multi-pass membrane protein</topology>
    </subcellularLocation>
</comment>
<feature type="transmembrane region" description="Helical" evidence="5">
    <location>
        <begin position="139"/>
        <end position="163"/>
    </location>
</feature>
<dbReference type="EMBL" id="BDHI01000007">
    <property type="protein sequence ID" value="GCB21266.1"/>
    <property type="molecule type" value="Genomic_DNA"/>
</dbReference>
<dbReference type="PROSITE" id="PS50405">
    <property type="entry name" value="GST_CTER"/>
    <property type="match status" value="1"/>
</dbReference>
<dbReference type="SFLD" id="SFLDG01148">
    <property type="entry name" value="Xi_(cytGST)"/>
    <property type="match status" value="1"/>
</dbReference>
<dbReference type="PANTHER" id="PTHR23502">
    <property type="entry name" value="MAJOR FACILITATOR SUPERFAMILY"/>
    <property type="match status" value="1"/>
</dbReference>
<dbReference type="GO" id="GO:1990961">
    <property type="term" value="P:xenobiotic detoxification by transmembrane export across the plasma membrane"/>
    <property type="evidence" value="ECO:0007669"/>
    <property type="project" value="TreeGrafter"/>
</dbReference>
<dbReference type="InterPro" id="IPR010987">
    <property type="entry name" value="Glutathione-S-Trfase_C-like"/>
</dbReference>
<evidence type="ECO:0000256" key="5">
    <source>
        <dbReference type="SAM" id="Phobius"/>
    </source>
</evidence>
<evidence type="ECO:0000313" key="8">
    <source>
        <dbReference type="EMBL" id="GCB21266.1"/>
    </source>
</evidence>
<dbReference type="AlphaFoldDB" id="A0A401KPT1"/>
<dbReference type="Gene3D" id="1.20.1250.20">
    <property type="entry name" value="MFS general substrate transporter like domains"/>
    <property type="match status" value="1"/>
</dbReference>
<dbReference type="Proteomes" id="UP000286921">
    <property type="component" value="Unassembled WGS sequence"/>
</dbReference>
<feature type="transmembrane region" description="Helical" evidence="5">
    <location>
        <begin position="175"/>
        <end position="195"/>
    </location>
</feature>
<accession>A0A401KPT1</accession>
<dbReference type="InterPro" id="IPR040079">
    <property type="entry name" value="Glutathione_S-Trfase"/>
</dbReference>
<evidence type="ECO:0000256" key="3">
    <source>
        <dbReference type="ARBA" id="ARBA00022989"/>
    </source>
</evidence>
<evidence type="ECO:0000256" key="1">
    <source>
        <dbReference type="ARBA" id="ARBA00004141"/>
    </source>
</evidence>
<evidence type="ECO:0000313" key="9">
    <source>
        <dbReference type="Proteomes" id="UP000286921"/>
    </source>
</evidence>
<dbReference type="Pfam" id="PF13409">
    <property type="entry name" value="GST_N_2"/>
    <property type="match status" value="1"/>
</dbReference>
<dbReference type="InterPro" id="IPR004045">
    <property type="entry name" value="Glutathione_S-Trfase_N"/>
</dbReference>
<keyword evidence="4 5" id="KW-0472">Membrane</keyword>
<feature type="transmembrane region" description="Helical" evidence="5">
    <location>
        <begin position="201"/>
        <end position="222"/>
    </location>
</feature>
<evidence type="ECO:0000256" key="2">
    <source>
        <dbReference type="ARBA" id="ARBA00022692"/>
    </source>
</evidence>
<dbReference type="InterPro" id="IPR020846">
    <property type="entry name" value="MFS_dom"/>
</dbReference>
<sequence>MELFRDTTLGKLIRVLTRGRVLPYPEETCPSAWSLYVQHSQDPHDPEFSPEPTDSYGLYTVLSQATQSRSYDRPESVVKVGDDFKIITWRESGDSENPQNWSLSRKAFVSLQIWVLTFAIYIGSAIYTPGIPGVSEQFHVSTVAATLGLTLFVLGYGIGPMLWSPLGELPVIGRTPIYMTTLTVFVFFNFAVIYAKNFGMFLAFRFLTGMFGSPVLASGAASMGDIWDSRVRDYMIAIWGCFAVSAPVLGPVIGGFASSAMGWTWTIWPLLWMSGAVLVCCFIFLPETFAPNILYRRARRLRKITGNQNLFCEAEIELSNMKKTSVVFEALIRPFQLCFTEPIVFLMNLYIALIYGILYIWFEAFPIVFEELRGFNPGENGLAFLGCLVGACCVAVPGYFYWKYTWQSKHIDSNGNLAPEQQLPPACFGAVCLPISLFWFGWTGNFASIHWIAPVLASLVFTVGAVLIFNAIFCYQTHAYPKYAASVLAGNDFFRSSFGAGFPLFATAMFHNLGIGFADSDGHFRRKPSSFRNYVSSDPSSDFPAQKDRYVLYLAWGCPWAHRTNIVRTLKGLENIIELVVLDPDLGPDGWFFSGRLGTAEKDPRYGFTLLRELYLKADPEYTGRCTVPVLWDTQKETIVNNESSEIIRMMYTEFDDLLEEDRREPNHPGGGFYPVHLRAEIDAFNEWVYNKISNGVYKTGFATTQEAYEENVYPLFQALDLVEARLSQQPHLPYLFGEHITDADIRLYTTICRFDVAYYGIFRCNLKMIRYDYPLIDRWYRRLYHDETERTRGAFKKTTFFDIYKSGYLKASRKDRAASVIVPAGPYPDILPWND</sequence>
<feature type="domain" description="GST C-terminal" evidence="6">
    <location>
        <begin position="675"/>
        <end position="801"/>
    </location>
</feature>
<dbReference type="InterPro" id="IPR011701">
    <property type="entry name" value="MFS"/>
</dbReference>
<dbReference type="PANTHER" id="PTHR23502:SF23">
    <property type="entry name" value="FLUCONAZOLE RESISTANCE PROTEIN 1"/>
    <property type="match status" value="1"/>
</dbReference>
<dbReference type="GO" id="GO:0004364">
    <property type="term" value="F:glutathione transferase activity"/>
    <property type="evidence" value="ECO:0007669"/>
    <property type="project" value="InterPro"/>
</dbReference>
<feature type="transmembrane region" description="Helical" evidence="5">
    <location>
        <begin position="382"/>
        <end position="402"/>
    </location>
</feature>
<keyword evidence="2 5" id="KW-0812">Transmembrane</keyword>
<dbReference type="STRING" id="105351.A0A401KPT1"/>
<dbReference type="SUPFAM" id="SSF103473">
    <property type="entry name" value="MFS general substrate transporter"/>
    <property type="match status" value="1"/>
</dbReference>
<dbReference type="InterPro" id="IPR036282">
    <property type="entry name" value="Glutathione-S-Trfase_C_sf"/>
</dbReference>
<feature type="transmembrane region" description="Helical" evidence="5">
    <location>
        <begin position="448"/>
        <end position="473"/>
    </location>
</feature>
<dbReference type="Gene3D" id="1.20.1050.10">
    <property type="match status" value="1"/>
</dbReference>
<feature type="transmembrane region" description="Helical" evidence="5">
    <location>
        <begin position="270"/>
        <end position="295"/>
    </location>
</feature>
<gene>
    <name evidence="8" type="ORF">AAWM_04151</name>
</gene>
<dbReference type="InterPro" id="IPR036259">
    <property type="entry name" value="MFS_trans_sf"/>
</dbReference>
<dbReference type="InterPro" id="IPR047047">
    <property type="entry name" value="GST_Omega-like_C"/>
</dbReference>
<dbReference type="Pfam" id="PF13410">
    <property type="entry name" value="GST_C_2"/>
    <property type="match status" value="1"/>
</dbReference>
<dbReference type="CDD" id="cd17323">
    <property type="entry name" value="MFS_Tpo1_MDR_like"/>
    <property type="match status" value="1"/>
</dbReference>
<protein>
    <submittedName>
        <fullName evidence="8">Caffeine resistance protein 5</fullName>
    </submittedName>
</protein>
<dbReference type="PROSITE" id="PS50850">
    <property type="entry name" value="MFS"/>
    <property type="match status" value="1"/>
</dbReference>
<dbReference type="SUPFAM" id="SSF52833">
    <property type="entry name" value="Thioredoxin-like"/>
    <property type="match status" value="1"/>
</dbReference>
<dbReference type="Pfam" id="PF07690">
    <property type="entry name" value="MFS_1"/>
    <property type="match status" value="1"/>
</dbReference>
<dbReference type="Gene3D" id="3.40.30.10">
    <property type="entry name" value="Glutaredoxin"/>
    <property type="match status" value="1"/>
</dbReference>
<reference evidence="8 9" key="1">
    <citation type="submission" date="2016-09" db="EMBL/GenBank/DDBJ databases">
        <title>Aspergillus awamori IFM 58123T.</title>
        <authorList>
            <person name="Kusuya Y."/>
            <person name="Shimizu M."/>
            <person name="Takahashi H."/>
            <person name="Yaguchi T."/>
        </authorList>
    </citation>
    <scope>NUCLEOTIDE SEQUENCE [LARGE SCALE GENOMIC DNA]</scope>
    <source>
        <strain evidence="8 9">IFM 58123</strain>
    </source>
</reference>
<keyword evidence="9" id="KW-1185">Reference proteome</keyword>
<dbReference type="InterPro" id="IPR016639">
    <property type="entry name" value="GST_Omega/GSH"/>
</dbReference>
<keyword evidence="3 5" id="KW-1133">Transmembrane helix</keyword>
<feature type="transmembrane region" description="Helical" evidence="5">
    <location>
        <begin position="107"/>
        <end position="127"/>
    </location>
</feature>
<evidence type="ECO:0000259" key="7">
    <source>
        <dbReference type="PROSITE" id="PS50850"/>
    </source>
</evidence>
<dbReference type="InterPro" id="IPR036249">
    <property type="entry name" value="Thioredoxin-like_sf"/>
</dbReference>
<dbReference type="SFLD" id="SFLDS00019">
    <property type="entry name" value="Glutathione_Transferase_(cytos"/>
    <property type="match status" value="1"/>
</dbReference>